<dbReference type="Proteomes" id="UP000238042">
    <property type="component" value="Unassembled WGS sequence"/>
</dbReference>
<evidence type="ECO:0000256" key="5">
    <source>
        <dbReference type="ARBA" id="ARBA00022807"/>
    </source>
</evidence>
<sequence length="2116" mass="237347">MIKFKPIFIIIGFILSYSFHGQEISEETAQLVAKNFLTLKSENNKSREVQLTNVTNQINKKYDGFYIFKINNGKGFCIISSEMGNHPILAYSFDSPLSTNGSASPGFLRILDGYQAACENLRKNKFKKVINEGNSLIKKEWEALLSGKPLPSPINAKSSQPESVKPLIQTTWAETKYYNKFTPIINGKTTATGDVATALAQIMKYWNYPVTGKGTHTYTIPDTNGKTLTADFQNTTYQWGNMPNSLSSASTEAEVDAVATLMLHVGIAVDMKYQYYGSMGNHDAIVSALKNYFKYSPDVQMKSRPAYYEDNTEWKNSIKDQLAKGYPVFVYGAQVRGGGHSFVIDGYDSNNLYHHNYGYGGTDNGYYSLDDLEQYNDQQIAIFNIYPPASTCSTLTGLSASNISENSVLLKWNAASGAQNYTVEYKTASATTWTTANTSINSTSFTLSGLAANTAYSWRVKANCSGSSTSNYTLAYFNTISTQGPCIANFEPNDSFESAKSVNTDETVYFAGFSSSTDKDYYKFTIDNLSDVSIYFENMSKTHRIYIYDSSLKEITSDISRRDDPNLTLYKINPGTYYLYVDGANLDYNFTQCYNFKIKATTLEYNSCTDNFEPNDSFATATAINNNASFLAKIGSPTDKDYYKFTLNALSNFDVGLEGYPTGYTIKVYDSAQNYINESSAPYYWVSLMNQKPGTYYLVVEASQYSDLTKCYNLVLHSEELLPPCDPYKYEPNDSFETATEIKRVTDYHSGITSATDKDYYKFTLNKRAKVTVHLDDLPKDYNLIVYNSSKKQIGSGTNSGTTNESVALPDLEAGTYYIYVYGNNGNFDNTQCYTISFDELAEFSCIPKDEPNDSFATATWVYTNYEQTAGINNKYIQTAGIGSATDKDYYKFKLDENSDILITLSSPENINFIVYNNSQAQIGSGTIFNDNKTAKFNNLEHGTYYVVVYGENGYYDITKCYSLKIDRPASCNANYEPNDTFESATPIEINTTYSAGYGYLNDKDYYKFTLNKTSSVKISLDNINNSNISVYNSSKEYISSYDCRKLEPGTYYVLIANFSDFDISKCYDLTIKVKEEASCIDNYEPNNFFDSATAIKTNTDYYGAISYDGDFDYYKFTLNSKSNVSVSLQSSIDNHDFKVYDASKNQIGSGNSVIQLNNLSPGTYYVYIKRAGFDITECYKLNVQVETPCIDNNEPNDSFASATAINTNIIYSARIESATDKDYYKFTLNSKSNATVTLQNITTSCNINVYDSSQKLIGQSTSNGIDDISIPLNTLEPGTYYLFVESKDTYAMNQCYKLQVKAYDKDIPCIANSYEPNDSFKTATAIDNNTRYAGSIDSATDKDYYKFTLNKRSKVFIHIDGDCGYNLYNSFQEKIEGYSFYNVKLEPGTYYLYLYTIDFKKPVCYNLKVEAKEEASCSTNYEPNDSFESAVAINTNTNYSAAIDSNTDKDYYKFTLSNKSNVTVSLQNPITLDYSRNDFKVFNSSKEQKGATSFFNSEKMITLNNLEPGTYYVQIYAAPDYFDFTECYNLKVNETIVKSSCIDNFEPNDSFSTAKDIDTNTNYSAGIGSYGDKDYYKFSITRNSKVTVNLQNLPKDYDLKVYSGSTLIGLSNNSGFSNESVHFESLEPDTYYVVVEGNYNFDVTQCYNLLIETTEASPCVANYEPNDYFTSATPIHTNTNYSAAIGSATDKDYYKFTIDTKSNITISLQNLPKDYNLMVYNASQVQIVSSTNSGTSNESVTLNNLVPGTYYVVVYGENGNFDIIHCYNLYVEATVIASCITNYEPNDSFAQASTIQTNTNYSAGIGSAIDKDYYKFTLDSKSNVTVTLQDLPKDYNLIVYNASKVQIGSGINSGTSNESVSLNNLEPGSYYVVVYGNSGYYDINQCYNLRVEATESKSTCVNNYEPNDSFAQATAINTNTNYYAGIGSATDKDYFKFSLNSISNVTVTLQDLPNDYNFEIYDVSNKRIGKGNKKKNSNKSVFSKNLDQGTYYVVVYGNKHCFDIKQCYNLIVEANTTTIKNANASDPKLNNGILNSENNTSVILYPNPVEDIINIKGIYSGKKEHTTLTIYDRNGRIVKFFPIRVEGIISINVSDLSPNMYYLSIKGKNYKFIKK</sequence>
<dbReference type="EMBL" id="PSZM01000026">
    <property type="protein sequence ID" value="PQL93971.1"/>
    <property type="molecule type" value="Genomic_DNA"/>
</dbReference>
<accession>A0A2S8AEY2</accession>
<organism evidence="7 8">
    <name type="scientific">Apibacter adventoris</name>
    <dbReference type="NCBI Taxonomy" id="1679466"/>
    <lineage>
        <taxon>Bacteria</taxon>
        <taxon>Pseudomonadati</taxon>
        <taxon>Bacteroidota</taxon>
        <taxon>Flavobacteriia</taxon>
        <taxon>Flavobacteriales</taxon>
        <taxon>Weeksellaceae</taxon>
        <taxon>Apibacter</taxon>
    </lineage>
</organism>
<dbReference type="SMART" id="SM00060">
    <property type="entry name" value="FN3"/>
    <property type="match status" value="1"/>
</dbReference>
<evidence type="ECO:0000256" key="2">
    <source>
        <dbReference type="ARBA" id="ARBA00022670"/>
    </source>
</evidence>
<proteinExistence type="inferred from homology"/>
<name>A0A2S8AEY2_9FLAO</name>
<dbReference type="Gene3D" id="2.60.40.10">
    <property type="entry name" value="Immunoglobulins"/>
    <property type="match status" value="1"/>
</dbReference>
<evidence type="ECO:0000256" key="4">
    <source>
        <dbReference type="ARBA" id="ARBA00022801"/>
    </source>
</evidence>
<dbReference type="Pfam" id="PF04151">
    <property type="entry name" value="PPC"/>
    <property type="match status" value="5"/>
</dbReference>
<dbReference type="InterPro" id="IPR013783">
    <property type="entry name" value="Ig-like_fold"/>
</dbReference>
<dbReference type="Pfam" id="PF00041">
    <property type="entry name" value="fn3"/>
    <property type="match status" value="1"/>
</dbReference>
<dbReference type="GO" id="GO:0006508">
    <property type="term" value="P:proteolysis"/>
    <property type="evidence" value="ECO:0007669"/>
    <property type="project" value="UniProtKB-KW"/>
</dbReference>
<keyword evidence="8" id="KW-1185">Reference proteome</keyword>
<keyword evidence="5" id="KW-0788">Thiol protease</keyword>
<dbReference type="InterPro" id="IPR044934">
    <property type="entry name" value="Streptopain_sf"/>
</dbReference>
<dbReference type="InterPro" id="IPR000200">
    <property type="entry name" value="Peptidase_C10"/>
</dbReference>
<feature type="domain" description="Fibronectin type-III" evidence="6">
    <location>
        <begin position="394"/>
        <end position="485"/>
    </location>
</feature>
<dbReference type="InterPro" id="IPR025896">
    <property type="entry name" value="Spi_Prtas-inh"/>
</dbReference>
<dbReference type="InterPro" id="IPR036116">
    <property type="entry name" value="FN3_sf"/>
</dbReference>
<dbReference type="SUPFAM" id="SSF49265">
    <property type="entry name" value="Fibronectin type III"/>
    <property type="match status" value="1"/>
</dbReference>
<keyword evidence="2" id="KW-0645">Protease</keyword>
<dbReference type="CDD" id="cd00063">
    <property type="entry name" value="FN3"/>
    <property type="match status" value="1"/>
</dbReference>
<dbReference type="Gene3D" id="2.60.120.380">
    <property type="match status" value="13"/>
</dbReference>
<dbReference type="Gene3D" id="3.90.70.50">
    <property type="entry name" value="Peptidase C10, streptopain"/>
    <property type="match status" value="2"/>
</dbReference>
<evidence type="ECO:0000313" key="7">
    <source>
        <dbReference type="EMBL" id="PQL93971.1"/>
    </source>
</evidence>
<dbReference type="InterPro" id="IPR038765">
    <property type="entry name" value="Papain-like_cys_pep_sf"/>
</dbReference>
<dbReference type="SUPFAM" id="SSF89260">
    <property type="entry name" value="Collagen-binding domain"/>
    <property type="match status" value="13"/>
</dbReference>
<comment type="similarity">
    <text evidence="1">Belongs to the peptidase C10 family.</text>
</comment>
<dbReference type="RefSeq" id="WP_105246254.1">
    <property type="nucleotide sequence ID" value="NZ_PSZM01000026.1"/>
</dbReference>
<dbReference type="InterPro" id="IPR026444">
    <property type="entry name" value="Secre_tail"/>
</dbReference>
<evidence type="ECO:0000256" key="3">
    <source>
        <dbReference type="ARBA" id="ARBA00022729"/>
    </source>
</evidence>
<keyword evidence="3" id="KW-0732">Signal</keyword>
<keyword evidence="4" id="KW-0378">Hydrolase</keyword>
<dbReference type="NCBIfam" id="TIGR04183">
    <property type="entry name" value="Por_Secre_tail"/>
    <property type="match status" value="1"/>
</dbReference>
<dbReference type="InterPro" id="IPR003961">
    <property type="entry name" value="FN3_dom"/>
</dbReference>
<dbReference type="OrthoDB" id="2235251at2"/>
<dbReference type="Pfam" id="PF18962">
    <property type="entry name" value="Por_Secre_tail"/>
    <property type="match status" value="1"/>
</dbReference>
<evidence type="ECO:0000313" key="8">
    <source>
        <dbReference type="Proteomes" id="UP000238042"/>
    </source>
</evidence>
<reference evidence="7 8" key="1">
    <citation type="submission" date="2018-02" db="EMBL/GenBank/DDBJ databases">
        <title>Genome sequences of Apibacter spp., gut symbionts of Asian honey bees.</title>
        <authorList>
            <person name="Kwong W.K."/>
            <person name="Steele M.I."/>
            <person name="Moran N.A."/>
        </authorList>
    </citation>
    <scope>NUCLEOTIDE SEQUENCE [LARGE SCALE GENOMIC DNA]</scope>
    <source>
        <strain evidence="8">wkB301</strain>
    </source>
</reference>
<dbReference type="SUPFAM" id="SSF54001">
    <property type="entry name" value="Cysteine proteinases"/>
    <property type="match status" value="1"/>
</dbReference>
<dbReference type="PROSITE" id="PS50853">
    <property type="entry name" value="FN3"/>
    <property type="match status" value="1"/>
</dbReference>
<dbReference type="GO" id="GO:0008234">
    <property type="term" value="F:cysteine-type peptidase activity"/>
    <property type="evidence" value="ECO:0007669"/>
    <property type="project" value="UniProtKB-KW"/>
</dbReference>
<comment type="caution">
    <text evidence="7">The sequence shown here is derived from an EMBL/GenBank/DDBJ whole genome shotgun (WGS) entry which is preliminary data.</text>
</comment>
<dbReference type="Pfam" id="PF01640">
    <property type="entry name" value="Peptidase_C10"/>
    <property type="match status" value="1"/>
</dbReference>
<dbReference type="PRINTS" id="PR00797">
    <property type="entry name" value="STREPTOPAIN"/>
</dbReference>
<protein>
    <recommendedName>
        <fullName evidence="6">Fibronectin type-III domain-containing protein</fullName>
    </recommendedName>
</protein>
<evidence type="ECO:0000259" key="6">
    <source>
        <dbReference type="PROSITE" id="PS50853"/>
    </source>
</evidence>
<dbReference type="InterPro" id="IPR007280">
    <property type="entry name" value="Peptidase_C_arc/bac"/>
</dbReference>
<gene>
    <name evidence="7" type="ORF">C4S77_04085</name>
</gene>
<evidence type="ECO:0000256" key="1">
    <source>
        <dbReference type="ARBA" id="ARBA00009693"/>
    </source>
</evidence>
<dbReference type="Pfam" id="PF13734">
    <property type="entry name" value="Inhibitor_I69"/>
    <property type="match status" value="1"/>
</dbReference>